<keyword evidence="6" id="KW-0802">TPR repeat</keyword>
<dbReference type="SUPFAM" id="SSF54534">
    <property type="entry name" value="FKBP-like"/>
    <property type="match status" value="1"/>
</dbReference>
<dbReference type="STRING" id="300112.A0A4S2KMF4"/>
<dbReference type="InterPro" id="IPR019734">
    <property type="entry name" value="TPR_rpt"/>
</dbReference>
<dbReference type="AlphaFoldDB" id="A0A4S2KMF4"/>
<dbReference type="SMART" id="SM00028">
    <property type="entry name" value="TPR"/>
    <property type="match status" value="3"/>
</dbReference>
<dbReference type="InterPro" id="IPR005141">
    <property type="entry name" value="eRF1_2"/>
</dbReference>
<evidence type="ECO:0000313" key="9">
    <source>
        <dbReference type="Proteomes" id="UP000310200"/>
    </source>
</evidence>
<dbReference type="GO" id="GO:0003755">
    <property type="term" value="F:peptidyl-prolyl cis-trans isomerase activity"/>
    <property type="evidence" value="ECO:0007669"/>
    <property type="project" value="InterPro"/>
</dbReference>
<organism evidence="8 9">
    <name type="scientific">Temnothorax longispinosus</name>
    <dbReference type="NCBI Taxonomy" id="300112"/>
    <lineage>
        <taxon>Eukaryota</taxon>
        <taxon>Metazoa</taxon>
        <taxon>Ecdysozoa</taxon>
        <taxon>Arthropoda</taxon>
        <taxon>Hexapoda</taxon>
        <taxon>Insecta</taxon>
        <taxon>Pterygota</taxon>
        <taxon>Neoptera</taxon>
        <taxon>Endopterygota</taxon>
        <taxon>Hymenoptera</taxon>
        <taxon>Apocrita</taxon>
        <taxon>Aculeata</taxon>
        <taxon>Formicoidea</taxon>
        <taxon>Formicidae</taxon>
        <taxon>Myrmicinae</taxon>
        <taxon>Temnothorax</taxon>
    </lineage>
</organism>
<dbReference type="Gene3D" id="1.25.40.10">
    <property type="entry name" value="Tetratricopeptide repeat domain"/>
    <property type="match status" value="1"/>
</dbReference>
<dbReference type="InterPro" id="IPR038069">
    <property type="entry name" value="Pelota/DOM34_N"/>
</dbReference>
<name>A0A4S2KMF4_9HYME</name>
<evidence type="ECO:0000256" key="5">
    <source>
        <dbReference type="ARBA" id="ARBA00022723"/>
    </source>
</evidence>
<gene>
    <name evidence="8" type="ORF">DBV15_07302</name>
</gene>
<dbReference type="Gene3D" id="2.30.30.870">
    <property type="entry name" value="Pelota, domain A"/>
    <property type="match status" value="1"/>
</dbReference>
<evidence type="ECO:0000259" key="7">
    <source>
        <dbReference type="SMART" id="SM01194"/>
    </source>
</evidence>
<dbReference type="PANTHER" id="PTHR10853:SF0">
    <property type="entry name" value="PROTEIN PELOTA HOMOLOG"/>
    <property type="match status" value="1"/>
</dbReference>
<dbReference type="InterPro" id="IPR058547">
    <property type="entry name" value="Pelota_N"/>
</dbReference>
<dbReference type="SUPFAM" id="SSF55315">
    <property type="entry name" value="L30e-like"/>
    <property type="match status" value="1"/>
</dbReference>
<dbReference type="Proteomes" id="UP000310200">
    <property type="component" value="Unassembled WGS sequence"/>
</dbReference>
<dbReference type="EMBL" id="QBLH01001836">
    <property type="protein sequence ID" value="TGZ50901.1"/>
    <property type="molecule type" value="Genomic_DNA"/>
</dbReference>
<keyword evidence="5" id="KW-0479">Metal-binding</keyword>
<dbReference type="InterPro" id="IPR042226">
    <property type="entry name" value="eFR1_2_sf"/>
</dbReference>
<dbReference type="GO" id="GO:0046872">
    <property type="term" value="F:metal ion binding"/>
    <property type="evidence" value="ECO:0007669"/>
    <property type="project" value="UniProtKB-KW"/>
</dbReference>
<comment type="cofactor">
    <cofactor evidence="1">
        <name>a divalent metal cation</name>
        <dbReference type="ChEBI" id="CHEBI:60240"/>
    </cofactor>
</comment>
<dbReference type="FunFam" id="1.25.40.10:FF:000052">
    <property type="entry name" value="Aryl-hydrocarbon-interacting protein-like 1"/>
    <property type="match status" value="1"/>
</dbReference>
<dbReference type="GO" id="GO:0032790">
    <property type="term" value="P:ribosome disassembly"/>
    <property type="evidence" value="ECO:0007669"/>
    <property type="project" value="TreeGrafter"/>
</dbReference>
<feature type="domain" description="eRF1/Pelota-like N-terminal" evidence="7">
    <location>
        <begin position="314"/>
        <end position="443"/>
    </location>
</feature>
<dbReference type="SUPFAM" id="SSF48452">
    <property type="entry name" value="TPR-like"/>
    <property type="match status" value="1"/>
</dbReference>
<accession>A0A4S2KMF4</accession>
<dbReference type="Gene3D" id="3.10.50.40">
    <property type="match status" value="1"/>
</dbReference>
<dbReference type="InterPro" id="IPR011990">
    <property type="entry name" value="TPR-like_helical_dom_sf"/>
</dbReference>
<dbReference type="Gene3D" id="3.30.420.60">
    <property type="entry name" value="eRF1 domain 2"/>
    <property type="match status" value="1"/>
</dbReference>
<feature type="repeat" description="TPR" evidence="6">
    <location>
        <begin position="254"/>
        <end position="287"/>
    </location>
</feature>
<protein>
    <submittedName>
        <fullName evidence="8">Pelota-like protein</fullName>
    </submittedName>
</protein>
<dbReference type="SUPFAM" id="SSF53137">
    <property type="entry name" value="Translational machinery components"/>
    <property type="match status" value="1"/>
</dbReference>
<dbReference type="Gene3D" id="3.30.1330.30">
    <property type="match status" value="1"/>
</dbReference>
<keyword evidence="4" id="KW-0963">Cytoplasm</keyword>
<comment type="caution">
    <text evidence="8">The sequence shown here is derived from an EMBL/GenBank/DDBJ whole genome shotgun (WGS) entry which is preliminary data.</text>
</comment>
<dbReference type="GO" id="GO:0070481">
    <property type="term" value="P:nuclear-transcribed mRNA catabolic process, non-stop decay"/>
    <property type="evidence" value="ECO:0007669"/>
    <property type="project" value="InterPro"/>
</dbReference>
<dbReference type="InterPro" id="IPR029064">
    <property type="entry name" value="Ribosomal_eL30-like_sf"/>
</dbReference>
<dbReference type="FunFam" id="3.30.420.60:FF:000002">
    <property type="entry name" value="Protein pelota homolog"/>
    <property type="match status" value="1"/>
</dbReference>
<evidence type="ECO:0000256" key="2">
    <source>
        <dbReference type="ARBA" id="ARBA00004496"/>
    </source>
</evidence>
<proteinExistence type="inferred from homology"/>
<dbReference type="PROSITE" id="PS50005">
    <property type="entry name" value="TPR"/>
    <property type="match status" value="1"/>
</dbReference>
<dbReference type="SMART" id="SM01194">
    <property type="entry name" value="eRF1_1"/>
    <property type="match status" value="1"/>
</dbReference>
<keyword evidence="9" id="KW-1185">Reference proteome</keyword>
<dbReference type="GO" id="GO:0005737">
    <property type="term" value="C:cytoplasm"/>
    <property type="evidence" value="ECO:0007669"/>
    <property type="project" value="UniProtKB-SubCell"/>
</dbReference>
<dbReference type="GO" id="GO:0070966">
    <property type="term" value="P:nuclear-transcribed mRNA catabolic process, no-go decay"/>
    <property type="evidence" value="ECO:0007669"/>
    <property type="project" value="InterPro"/>
</dbReference>
<dbReference type="PANTHER" id="PTHR10853">
    <property type="entry name" value="PELOTA"/>
    <property type="match status" value="1"/>
</dbReference>
<dbReference type="GO" id="GO:0071025">
    <property type="term" value="P:RNA surveillance"/>
    <property type="evidence" value="ECO:0007669"/>
    <property type="project" value="InterPro"/>
</dbReference>
<dbReference type="Pfam" id="PF03464">
    <property type="entry name" value="eRF1_2"/>
    <property type="match status" value="1"/>
</dbReference>
<dbReference type="InterPro" id="IPR005140">
    <property type="entry name" value="eRF1_Pelota-like_N"/>
</dbReference>
<dbReference type="GO" id="GO:0070651">
    <property type="term" value="P:nonfunctional rRNA decay"/>
    <property type="evidence" value="ECO:0007669"/>
    <property type="project" value="TreeGrafter"/>
</dbReference>
<dbReference type="FunFam" id="2.30.30.870:FF:000001">
    <property type="entry name" value="Protein pelota homolog"/>
    <property type="match status" value="1"/>
</dbReference>
<dbReference type="InterPro" id="IPR056277">
    <property type="entry name" value="PPIase_AIP"/>
</dbReference>
<dbReference type="Pfam" id="PF26356">
    <property type="entry name" value="Pelota_N"/>
    <property type="match status" value="1"/>
</dbReference>
<evidence type="ECO:0000256" key="4">
    <source>
        <dbReference type="ARBA" id="ARBA00022490"/>
    </source>
</evidence>
<dbReference type="NCBIfam" id="TIGR00111">
    <property type="entry name" value="pelota"/>
    <property type="match status" value="1"/>
</dbReference>
<dbReference type="Pfam" id="PF03465">
    <property type="entry name" value="eRF1_3"/>
    <property type="match status" value="1"/>
</dbReference>
<dbReference type="SUPFAM" id="SSF159065">
    <property type="entry name" value="Dom34/Pelota N-terminal domain-like"/>
    <property type="match status" value="1"/>
</dbReference>
<dbReference type="InterPro" id="IPR005142">
    <property type="entry name" value="eRF1_3"/>
</dbReference>
<evidence type="ECO:0000313" key="8">
    <source>
        <dbReference type="EMBL" id="TGZ50901.1"/>
    </source>
</evidence>
<reference evidence="8 9" key="1">
    <citation type="journal article" date="2019" name="Philos. Trans. R. Soc. Lond., B, Biol. Sci.">
        <title>Ant behaviour and brain gene expression of defending hosts depend on the ecological success of the intruding social parasite.</title>
        <authorList>
            <person name="Kaur R."/>
            <person name="Stoldt M."/>
            <person name="Jongepier E."/>
            <person name="Feldmeyer B."/>
            <person name="Menzel F."/>
            <person name="Bornberg-Bauer E."/>
            <person name="Foitzik S."/>
        </authorList>
    </citation>
    <scope>NUCLEOTIDE SEQUENCE [LARGE SCALE GENOMIC DNA]</scope>
    <source>
        <tissue evidence="8">Whole body</tissue>
    </source>
</reference>
<sequence>MDNEYIVKTVLHAGSEVINFVPGTKVIFHFRTTKCDSDKTVIDDSRTMGNPMELILGKKFKLEVWEAIVQKMALNEVACFKVHKSLVTTYPFVSKTLREAGKPQSQKRSHHCCGVTLQNEGIGYADLDELIKYPQDLEFTIELVKVVLPNEYEKESWQMTENEKLESIPHLKEKGNALFREKKHDSASEIYAKAIGILEQLMLAEKPNDDEWLSLNRMKIPLLLNYAQCKLLNKEYYSVIEHCTTVLKTEPDNVKALYRRGKAYIGAWDEKNATGDLRKAAEIDPSLQNTVEKELQAFAAAIKEKDSIKIFFKMKLVSRYVDKDGEGRVSLVPENTEDMWHAYNLISEGDFVSCSTIRKVQTESATGSSNSYRVRTTLTICVENIDFDTQACVLRLKGRNVEENKYVKTGAYHTLDVEQNRKFSITKTKWDSIALERVDTACDPAQNADVAAAIMQEGIAQICLITSNMTIVRAKIDQVIPRKRKGHVSQHEKGLARFYESIMQGILRHINFDLVKCVILASPGFVKDQFMDYMIQQAVKSDNKVILDNKSKFLLVHTSSGFKHSLKEVLADPAVVSRISDTKAAGEVKALEAFYNILQTDPARAFYGKKHVEKASAAQAVETLLISDKLFRCQDVALRKEYVELVESVKDSGGDVKIFSSLHVSGEQLEQLTGIAASLRFPMPELEDESEDGSDSEEN</sequence>
<evidence type="ECO:0000256" key="6">
    <source>
        <dbReference type="PROSITE-ProRule" id="PRU00339"/>
    </source>
</evidence>
<evidence type="ECO:0000256" key="1">
    <source>
        <dbReference type="ARBA" id="ARBA00001968"/>
    </source>
</evidence>
<dbReference type="InterPro" id="IPR046357">
    <property type="entry name" value="PPIase_dom_sf"/>
</dbReference>
<dbReference type="Pfam" id="PF23322">
    <property type="entry name" value="PPIase_AIP"/>
    <property type="match status" value="1"/>
</dbReference>
<dbReference type="InterPro" id="IPR004405">
    <property type="entry name" value="TF_pelota"/>
</dbReference>
<evidence type="ECO:0000256" key="3">
    <source>
        <dbReference type="ARBA" id="ARBA00009504"/>
    </source>
</evidence>
<comment type="subcellular location">
    <subcellularLocation>
        <location evidence="2">Cytoplasm</location>
    </subcellularLocation>
</comment>
<dbReference type="FunFam" id="3.30.1330.30:FF:000008">
    <property type="entry name" value="Protein pelota homolog"/>
    <property type="match status" value="1"/>
</dbReference>
<comment type="similarity">
    <text evidence="3">Belongs to the eukaryotic release factor 1 family. Pelota subfamily.</text>
</comment>